<gene>
    <name evidence="1" type="ORF">C5E45_15755</name>
</gene>
<proteinExistence type="predicted"/>
<dbReference type="EMBL" id="PSZC01000010">
    <property type="protein sequence ID" value="PPJ37126.1"/>
    <property type="molecule type" value="Genomic_DNA"/>
</dbReference>
<evidence type="ECO:0000313" key="1">
    <source>
        <dbReference type="EMBL" id="PPJ37126.1"/>
    </source>
</evidence>
<dbReference type="InterPro" id="IPR036271">
    <property type="entry name" value="Tet_transcr_reg_TetR-rel_C_sf"/>
</dbReference>
<evidence type="ECO:0000313" key="2">
    <source>
        <dbReference type="Proteomes" id="UP000239874"/>
    </source>
</evidence>
<organism evidence="1 2">
    <name type="scientific">Nocardia nova</name>
    <dbReference type="NCBI Taxonomy" id="37330"/>
    <lineage>
        <taxon>Bacteria</taxon>
        <taxon>Bacillati</taxon>
        <taxon>Actinomycetota</taxon>
        <taxon>Actinomycetes</taxon>
        <taxon>Mycobacteriales</taxon>
        <taxon>Nocardiaceae</taxon>
        <taxon>Nocardia</taxon>
    </lineage>
</organism>
<sequence length="89" mass="9739">MDGRLFGAALQVAEERRMRTRVGLATDQQLAEAPKPLVEPLLADGRYPAFTRWFHGRTGAGSADPVAWTLRCLLDGITARMGLGDPDCR</sequence>
<comment type="caution">
    <text evidence="1">The sequence shown here is derived from an EMBL/GenBank/DDBJ whole genome shotgun (WGS) entry which is preliminary data.</text>
</comment>
<accession>A0A2S6APM3</accession>
<evidence type="ECO:0008006" key="3">
    <source>
        <dbReference type="Google" id="ProtNLM"/>
    </source>
</evidence>
<dbReference type="Gene3D" id="1.10.357.10">
    <property type="entry name" value="Tetracycline Repressor, domain 2"/>
    <property type="match status" value="1"/>
</dbReference>
<dbReference type="AlphaFoldDB" id="A0A2S6APM3"/>
<dbReference type="Proteomes" id="UP000239874">
    <property type="component" value="Unassembled WGS sequence"/>
</dbReference>
<dbReference type="SUPFAM" id="SSF48498">
    <property type="entry name" value="Tetracyclin repressor-like, C-terminal domain"/>
    <property type="match status" value="1"/>
</dbReference>
<reference evidence="1 2" key="1">
    <citation type="submission" date="2018-02" db="EMBL/GenBank/DDBJ databases">
        <title>8 Nocardia nova and 1 Nocardia cyriacigeorgica strain used for evolution to TMP-SMX.</title>
        <authorList>
            <person name="Mehta H."/>
            <person name="Weng J."/>
            <person name="Shamoo Y."/>
        </authorList>
    </citation>
    <scope>NUCLEOTIDE SEQUENCE [LARGE SCALE GENOMIC DNA]</scope>
    <source>
        <strain evidence="1 2">MDA3139</strain>
    </source>
</reference>
<name>A0A2S6APM3_9NOCA</name>
<protein>
    <recommendedName>
        <fullName evidence="3">Tetracycline repressor TetR C-terminal domain-containing protein</fullName>
    </recommendedName>
</protein>